<dbReference type="GO" id="GO:0004519">
    <property type="term" value="F:endonuclease activity"/>
    <property type="evidence" value="ECO:0007669"/>
    <property type="project" value="UniProtKB-KW"/>
</dbReference>
<dbReference type="Proteomes" id="UP000606721">
    <property type="component" value="Unassembled WGS sequence"/>
</dbReference>
<dbReference type="InterPro" id="IPR008538">
    <property type="entry name" value="Uma2"/>
</dbReference>
<evidence type="ECO:0000259" key="2">
    <source>
        <dbReference type="Pfam" id="PF05685"/>
    </source>
</evidence>
<keyword evidence="4" id="KW-1185">Reference proteome</keyword>
<protein>
    <submittedName>
        <fullName evidence="3">Uma2 family endonuclease</fullName>
    </submittedName>
</protein>
<evidence type="ECO:0000256" key="1">
    <source>
        <dbReference type="SAM" id="Coils"/>
    </source>
</evidence>
<feature type="coiled-coil region" evidence="1">
    <location>
        <begin position="232"/>
        <end position="297"/>
    </location>
</feature>
<evidence type="ECO:0000313" key="4">
    <source>
        <dbReference type="Proteomes" id="UP000606721"/>
    </source>
</evidence>
<dbReference type="PANTHER" id="PTHR33352">
    <property type="entry name" value="SLR1095 PROTEIN"/>
    <property type="match status" value="1"/>
</dbReference>
<keyword evidence="3" id="KW-0378">Hydrolase</keyword>
<dbReference type="EMBL" id="JACJQT010000008">
    <property type="protein sequence ID" value="MBD2277622.1"/>
    <property type="molecule type" value="Genomic_DNA"/>
</dbReference>
<sequence>METTQAVINPTTPPSQDIHTNKFTLPDHTQLPDSDGTFVKNFQEHPQSIVLTSSIEPVLQKLHPDGNYCIGQDSGIYWRLTEPPEKGAEAPDWFYVPNVPPFLNGEYRRSYVLWKEFVAPLIAIEFVSGNGSEERDATPPSETEKAGKFWVYEQAIHIPFYAIFEARKALLEVYRLVDGRYEKMQPNERNHFPIYPMGVELGLIENDGLPWVRWWDDVGNLLLTGDERAIVERQARLQAEDARQQATLAQQQAEEIAQQATLAQQQAEEIAQQATLAQQQAEEMAEQERQQKEKLATYLRSLGINPDDI</sequence>
<dbReference type="RefSeq" id="WP_053537736.1">
    <property type="nucleotide sequence ID" value="NZ_JACJQT010000008.1"/>
</dbReference>
<gene>
    <name evidence="3" type="ORF">H6F99_04595</name>
</gene>
<dbReference type="Pfam" id="PF05685">
    <property type="entry name" value="Uma2"/>
    <property type="match status" value="1"/>
</dbReference>
<organism evidence="3 4">
    <name type="scientific">Aphanizomenon flos-aquae FACHB-1040</name>
    <dbReference type="NCBI Taxonomy" id="2692887"/>
    <lineage>
        <taxon>Bacteria</taxon>
        <taxon>Bacillati</taxon>
        <taxon>Cyanobacteriota</taxon>
        <taxon>Cyanophyceae</taxon>
        <taxon>Nostocales</taxon>
        <taxon>Aphanizomenonaceae</taxon>
        <taxon>Aphanizomenon</taxon>
    </lineage>
</organism>
<feature type="domain" description="Putative restriction endonuclease" evidence="2">
    <location>
        <begin position="43"/>
        <end position="202"/>
    </location>
</feature>
<keyword evidence="1" id="KW-0175">Coiled coil</keyword>
<keyword evidence="3" id="KW-0540">Nuclease</keyword>
<keyword evidence="3" id="KW-0255">Endonuclease</keyword>
<name>A0ABR8BS63_APHFL</name>
<proteinExistence type="predicted"/>
<dbReference type="PANTHER" id="PTHR33352:SF3">
    <property type="entry name" value="SLR1612 PROTEIN"/>
    <property type="match status" value="1"/>
</dbReference>
<comment type="caution">
    <text evidence="3">The sequence shown here is derived from an EMBL/GenBank/DDBJ whole genome shotgun (WGS) entry which is preliminary data.</text>
</comment>
<accession>A0ABR8BS63</accession>
<evidence type="ECO:0000313" key="3">
    <source>
        <dbReference type="EMBL" id="MBD2277622.1"/>
    </source>
</evidence>
<reference evidence="3 4" key="1">
    <citation type="journal article" date="2020" name="ISME J.">
        <title>Comparative genomics reveals insights into cyanobacterial evolution and habitat adaptation.</title>
        <authorList>
            <person name="Chen M.Y."/>
            <person name="Teng W.K."/>
            <person name="Zhao L."/>
            <person name="Hu C.X."/>
            <person name="Zhou Y.K."/>
            <person name="Han B.P."/>
            <person name="Song L.R."/>
            <person name="Shu W.S."/>
        </authorList>
    </citation>
    <scope>NUCLEOTIDE SEQUENCE [LARGE SCALE GENOMIC DNA]</scope>
    <source>
        <strain evidence="3 4">FACHB-1040</strain>
    </source>
</reference>